<evidence type="ECO:0000313" key="2">
    <source>
        <dbReference type="Proteomes" id="UP000748108"/>
    </source>
</evidence>
<reference evidence="1" key="1">
    <citation type="journal article" date="2021" name="Microbiology">
        <title>Metagenomic Analysis of the Microbial Community in the Underground Coal Fire Area (Kemerovo Region, Russia) Revealed Predominance of Thermophilic Members of the Phyla Deinococcus-thermus, Aquificae, and Firmicutes.</title>
        <authorList>
            <person name="Kadnikov V."/>
            <person name="Mardanov A.V."/>
            <person name="Beletsky A.V."/>
            <person name="Karnachuk O.V."/>
            <person name="Ravin N.V."/>
        </authorList>
    </citation>
    <scope>NUCLEOTIDE SEQUENCE</scope>
    <source>
        <strain evidence="1">RBS10-49</strain>
    </source>
</reference>
<dbReference type="AlphaFoldDB" id="A0A947D3I7"/>
<proteinExistence type="predicted"/>
<sequence>MYGALFGDDGNPFVAPGPAVFLQALLLAFQVARPGLLDRSYAGVDDSPLAGRPIFAQEAQDFAPGEAPLAGRRADATDFARLFRAAQSDGMHAQYFGGFA</sequence>
<evidence type="ECO:0000313" key="1">
    <source>
        <dbReference type="EMBL" id="MBT9283396.1"/>
    </source>
</evidence>
<protein>
    <submittedName>
        <fullName evidence="1">Uncharacterized protein</fullName>
    </submittedName>
</protein>
<comment type="caution">
    <text evidence="1">The sequence shown here is derived from an EMBL/GenBank/DDBJ whole genome shotgun (WGS) entry which is preliminary data.</text>
</comment>
<organism evidence="1 2">
    <name type="scientific">Hydrogenibacillus schlegelii</name>
    <name type="common">Bacillus schlegelii</name>
    <dbReference type="NCBI Taxonomy" id="1484"/>
    <lineage>
        <taxon>Bacteria</taxon>
        <taxon>Bacillati</taxon>
        <taxon>Bacillota</taxon>
        <taxon>Bacilli</taxon>
        <taxon>Bacillales</taxon>
        <taxon>Bacillales Family X. Incertae Sedis</taxon>
        <taxon>Hydrogenibacillus</taxon>
    </lineage>
</organism>
<dbReference type="Proteomes" id="UP000748108">
    <property type="component" value="Unassembled WGS sequence"/>
</dbReference>
<name>A0A947D3I7_HYDSH</name>
<gene>
    <name evidence="1" type="ORF">KM312_12305</name>
</gene>
<dbReference type="EMBL" id="JAHHQF010000098">
    <property type="protein sequence ID" value="MBT9283396.1"/>
    <property type="molecule type" value="Genomic_DNA"/>
</dbReference>
<accession>A0A947D3I7</accession>